<dbReference type="PANTHER" id="PTHR42723:SF1">
    <property type="entry name" value="CHLOROPHYLL SYNTHASE, CHLOROPLASTIC"/>
    <property type="match status" value="1"/>
</dbReference>
<evidence type="ECO:0000256" key="1">
    <source>
        <dbReference type="ARBA" id="ARBA00004141"/>
    </source>
</evidence>
<dbReference type="NCBIfam" id="NF008978">
    <property type="entry name" value="PRK12324.1-4"/>
    <property type="match status" value="1"/>
</dbReference>
<dbReference type="EMBL" id="NOZP01000032">
    <property type="protein sequence ID" value="OYD16873.1"/>
    <property type="molecule type" value="Genomic_DNA"/>
</dbReference>
<keyword evidence="4 5" id="KW-0472">Membrane</keyword>
<dbReference type="NCBIfam" id="NF008977">
    <property type="entry name" value="PRK12324.1-2"/>
    <property type="match status" value="1"/>
</dbReference>
<dbReference type="GO" id="GO:0016757">
    <property type="term" value="F:glycosyltransferase activity"/>
    <property type="evidence" value="ECO:0007669"/>
    <property type="project" value="UniProtKB-KW"/>
</dbReference>
<feature type="transmembrane region" description="Helical" evidence="5">
    <location>
        <begin position="129"/>
        <end position="150"/>
    </location>
</feature>
<keyword evidence="2 5" id="KW-0812">Transmembrane</keyword>
<dbReference type="CDD" id="cd13963">
    <property type="entry name" value="PT_UbiA_2"/>
    <property type="match status" value="1"/>
</dbReference>
<name>A0A235BWY0_UNCW3</name>
<dbReference type="GO" id="GO:0016020">
    <property type="term" value="C:membrane"/>
    <property type="evidence" value="ECO:0007669"/>
    <property type="project" value="UniProtKB-SubCell"/>
</dbReference>
<organism evidence="6 7">
    <name type="scientific">candidate division WOR-3 bacterium JGI_Cruoil_03_51_56</name>
    <dbReference type="NCBI Taxonomy" id="1973747"/>
    <lineage>
        <taxon>Bacteria</taxon>
        <taxon>Bacteria division WOR-3</taxon>
    </lineage>
</organism>
<feature type="transmembrane region" description="Helical" evidence="5">
    <location>
        <begin position="235"/>
        <end position="254"/>
    </location>
</feature>
<gene>
    <name evidence="6" type="ORF">CH330_01635</name>
</gene>
<reference evidence="6 7" key="1">
    <citation type="submission" date="2017-07" db="EMBL/GenBank/DDBJ databases">
        <title>Recovery of genomes from metagenomes via a dereplication, aggregation, and scoring strategy.</title>
        <authorList>
            <person name="Sieber C.M."/>
            <person name="Probst A.J."/>
            <person name="Sharrar A."/>
            <person name="Thomas B.C."/>
            <person name="Hess M."/>
            <person name="Tringe S.G."/>
            <person name="Banfield J.F."/>
        </authorList>
    </citation>
    <scope>NUCLEOTIDE SEQUENCE [LARGE SCALE GENOMIC DNA]</scope>
    <source>
        <strain evidence="6">JGI_Cruoil_03_51_56</strain>
    </source>
</reference>
<dbReference type="Gene3D" id="1.10.357.140">
    <property type="entry name" value="UbiA prenyltransferase"/>
    <property type="match status" value="1"/>
</dbReference>
<evidence type="ECO:0000256" key="2">
    <source>
        <dbReference type="ARBA" id="ARBA00022692"/>
    </source>
</evidence>
<feature type="transmembrane region" description="Helical" evidence="5">
    <location>
        <begin position="156"/>
        <end position="174"/>
    </location>
</feature>
<keyword evidence="3 5" id="KW-1133">Transmembrane helix</keyword>
<evidence type="ECO:0000313" key="6">
    <source>
        <dbReference type="EMBL" id="OYD16873.1"/>
    </source>
</evidence>
<dbReference type="InterPro" id="IPR050475">
    <property type="entry name" value="Prenyltransferase_related"/>
</dbReference>
<evidence type="ECO:0000256" key="4">
    <source>
        <dbReference type="ARBA" id="ARBA00023136"/>
    </source>
</evidence>
<dbReference type="InterPro" id="IPR000537">
    <property type="entry name" value="UbiA_prenyltransferase"/>
</dbReference>
<evidence type="ECO:0000256" key="5">
    <source>
        <dbReference type="SAM" id="Phobius"/>
    </source>
</evidence>
<sequence length="291" mass="32626">MVKAIIQSMRPKQWVKNLLVFAALIFSKNLLEPTNVMRSVAAFVIFCFLSGAVYIINDLVDRENDQRHPQKRFRPIASGRLKQGPAIAAAVVFVGGGMVGGWFLNWRFALVGATYFVMQLAYSLRLKQVVVLDVMIVAAGFALRAISGTFVIHVEISPWLFICTILLAVFLAVAKRRHELMFLEGGGISHRSVLGKYTERLLDQMIAVATSATVVAYCLYTIAPETVKKFGSHNLILTFPFVLYGIYRYLYLVYRRDLGGAPEKVLISDMPLIVDILLWLASVVIVLYLKF</sequence>
<feature type="transmembrane region" description="Helical" evidence="5">
    <location>
        <begin position="266"/>
        <end position="289"/>
    </location>
</feature>
<accession>A0A235BWY0</accession>
<evidence type="ECO:0000256" key="3">
    <source>
        <dbReference type="ARBA" id="ARBA00022989"/>
    </source>
</evidence>
<evidence type="ECO:0000313" key="7">
    <source>
        <dbReference type="Proteomes" id="UP000215559"/>
    </source>
</evidence>
<dbReference type="Proteomes" id="UP000215559">
    <property type="component" value="Unassembled WGS sequence"/>
</dbReference>
<comment type="caution">
    <text evidence="6">The sequence shown here is derived from an EMBL/GenBank/DDBJ whole genome shotgun (WGS) entry which is preliminary data.</text>
</comment>
<dbReference type="InterPro" id="IPR044878">
    <property type="entry name" value="UbiA_sf"/>
</dbReference>
<feature type="transmembrane region" description="Helical" evidence="5">
    <location>
        <begin position="81"/>
        <end position="100"/>
    </location>
</feature>
<keyword evidence="6" id="KW-0808">Transferase</keyword>
<feature type="transmembrane region" description="Helical" evidence="5">
    <location>
        <begin position="41"/>
        <end position="60"/>
    </location>
</feature>
<proteinExistence type="predicted"/>
<keyword evidence="6" id="KW-0328">Glycosyltransferase</keyword>
<dbReference type="AlphaFoldDB" id="A0A235BWY0"/>
<dbReference type="PANTHER" id="PTHR42723">
    <property type="entry name" value="CHLOROPHYLL SYNTHASE"/>
    <property type="match status" value="1"/>
</dbReference>
<comment type="subcellular location">
    <subcellularLocation>
        <location evidence="1">Membrane</location>
        <topology evidence="1">Multi-pass membrane protein</topology>
    </subcellularLocation>
</comment>
<dbReference type="Pfam" id="PF01040">
    <property type="entry name" value="UbiA"/>
    <property type="match status" value="1"/>
</dbReference>
<protein>
    <submittedName>
        <fullName evidence="6">Decaprenyl-phosphate phosphoribosyltransferase</fullName>
    </submittedName>
</protein>
<dbReference type="GO" id="GO:0016765">
    <property type="term" value="F:transferase activity, transferring alkyl or aryl (other than methyl) groups"/>
    <property type="evidence" value="ECO:0007669"/>
    <property type="project" value="InterPro"/>
</dbReference>